<sequence>MHFGNKGACENQEDGILLAESAAASDSEKKEEEETLLETIKRANFEEIEIKLTPRAFSKCDSNTLLLSMKVCSFKLRRLADSKGPDEGRFNQLANSVEKFTYCLLDPLSSDQEEREQFGEHFLDDIVDDAIDLDQKKVPKSI</sequence>
<proteinExistence type="predicted"/>
<protein>
    <submittedName>
        <fullName evidence="1">Uncharacterized protein</fullName>
    </submittedName>
</protein>
<dbReference type="Proteomes" id="UP001163046">
    <property type="component" value="Unassembled WGS sequence"/>
</dbReference>
<comment type="caution">
    <text evidence="1">The sequence shown here is derived from an EMBL/GenBank/DDBJ whole genome shotgun (WGS) entry which is preliminary data.</text>
</comment>
<accession>A0A9W9ZDV6</accession>
<dbReference type="AlphaFoldDB" id="A0A9W9ZDV6"/>
<name>A0A9W9ZDV6_9CNID</name>
<evidence type="ECO:0000313" key="2">
    <source>
        <dbReference type="Proteomes" id="UP001163046"/>
    </source>
</evidence>
<gene>
    <name evidence="1" type="ORF">OS493_012614</name>
</gene>
<dbReference type="OrthoDB" id="5989263at2759"/>
<evidence type="ECO:0000313" key="1">
    <source>
        <dbReference type="EMBL" id="KAJ7379862.1"/>
    </source>
</evidence>
<dbReference type="EMBL" id="MU826355">
    <property type="protein sequence ID" value="KAJ7379862.1"/>
    <property type="molecule type" value="Genomic_DNA"/>
</dbReference>
<reference evidence="1" key="1">
    <citation type="submission" date="2023-01" db="EMBL/GenBank/DDBJ databases">
        <title>Genome assembly of the deep-sea coral Lophelia pertusa.</title>
        <authorList>
            <person name="Herrera S."/>
            <person name="Cordes E."/>
        </authorList>
    </citation>
    <scope>NUCLEOTIDE SEQUENCE</scope>
    <source>
        <strain evidence="1">USNM1676648</strain>
        <tissue evidence="1">Polyp</tissue>
    </source>
</reference>
<keyword evidence="2" id="KW-1185">Reference proteome</keyword>
<organism evidence="1 2">
    <name type="scientific">Desmophyllum pertusum</name>
    <dbReference type="NCBI Taxonomy" id="174260"/>
    <lineage>
        <taxon>Eukaryota</taxon>
        <taxon>Metazoa</taxon>
        <taxon>Cnidaria</taxon>
        <taxon>Anthozoa</taxon>
        <taxon>Hexacorallia</taxon>
        <taxon>Scleractinia</taxon>
        <taxon>Caryophylliina</taxon>
        <taxon>Caryophylliidae</taxon>
        <taxon>Desmophyllum</taxon>
    </lineage>
</organism>